<feature type="transmembrane region" description="Helical" evidence="1">
    <location>
        <begin position="153"/>
        <end position="170"/>
    </location>
</feature>
<gene>
    <name evidence="2" type="ORF">RradSPS_0803</name>
    <name evidence="3" type="ORF">SIL72_05575</name>
</gene>
<feature type="transmembrane region" description="Helical" evidence="1">
    <location>
        <begin position="103"/>
        <end position="122"/>
    </location>
</feature>
<reference evidence="3" key="2">
    <citation type="submission" date="2023-11" db="EMBL/GenBank/DDBJ databases">
        <title>MicrobeMod: A computational toolkit for identifying prokaryotic methylation and restriction-modification with nanopore sequencing.</title>
        <authorList>
            <person name="Crits-Christoph A."/>
            <person name="Kang S.C."/>
            <person name="Lee H."/>
            <person name="Ostrov N."/>
        </authorList>
    </citation>
    <scope>NUCLEOTIDE SEQUENCE</scope>
    <source>
        <strain evidence="3">ATCC 51242</strain>
    </source>
</reference>
<keyword evidence="1" id="KW-0472">Membrane</keyword>
<reference evidence="2 4" key="1">
    <citation type="submission" date="2014-03" db="EMBL/GenBank/DDBJ databases">
        <title>Complete genome sequence of the Radio-Resistant Rubrobacter radiotolerans RSPS-4.</title>
        <authorList>
            <person name="Egas C.C."/>
            <person name="Barroso C.C."/>
            <person name="Froufe H.J.C."/>
            <person name="Pacheco J.J."/>
            <person name="Albuquerque L.L."/>
            <person name="da Costa M.M.S."/>
        </authorList>
    </citation>
    <scope>NUCLEOTIDE SEQUENCE [LARGE SCALE GENOMIC DNA]</scope>
    <source>
        <strain evidence="2 4">RSPS-4</strain>
    </source>
</reference>
<dbReference type="AlphaFoldDB" id="A0A023X1N4"/>
<dbReference type="EMBL" id="CP007514">
    <property type="protein sequence ID" value="AHY46086.1"/>
    <property type="molecule type" value="Genomic_DNA"/>
</dbReference>
<dbReference type="HOGENOM" id="CLU_1495154_0_0_11"/>
<dbReference type="EMBL" id="JAWXXX010000001">
    <property type="protein sequence ID" value="MDX5893496.1"/>
    <property type="molecule type" value="Genomic_DNA"/>
</dbReference>
<sequence>MNSTFVRTELLGAAGFVLSGTAWVALGLGALLGLLAEIPGREDVVLYLLAHGFLALGLAGLHGVQRGRVGFAGRTGLYVALFSVSARALGAAVFLSGSLALEWISSPGLIGMLAGFALYGVAAFRSGTLLRPWGVALALILPVTLPLGQYGTVLFGLFLAALGLALWRKATPAAQNSRGR</sequence>
<feature type="transmembrane region" description="Helical" evidence="1">
    <location>
        <begin position="12"/>
        <end position="32"/>
    </location>
</feature>
<name>A0A023X1N4_RUBRA</name>
<organism evidence="2 4">
    <name type="scientific">Rubrobacter radiotolerans</name>
    <name type="common">Arthrobacter radiotolerans</name>
    <dbReference type="NCBI Taxonomy" id="42256"/>
    <lineage>
        <taxon>Bacteria</taxon>
        <taxon>Bacillati</taxon>
        <taxon>Actinomycetota</taxon>
        <taxon>Rubrobacteria</taxon>
        <taxon>Rubrobacterales</taxon>
        <taxon>Rubrobacteraceae</taxon>
        <taxon>Rubrobacter</taxon>
    </lineage>
</organism>
<dbReference type="STRING" id="42256.RradSPS_0803"/>
<evidence type="ECO:0000256" key="1">
    <source>
        <dbReference type="SAM" id="Phobius"/>
    </source>
</evidence>
<evidence type="ECO:0000313" key="3">
    <source>
        <dbReference type="EMBL" id="MDX5893496.1"/>
    </source>
</evidence>
<keyword evidence="1" id="KW-1133">Transmembrane helix</keyword>
<dbReference type="Proteomes" id="UP000025229">
    <property type="component" value="Chromosome"/>
</dbReference>
<evidence type="ECO:0000313" key="2">
    <source>
        <dbReference type="EMBL" id="AHY46086.1"/>
    </source>
</evidence>
<evidence type="ECO:0000313" key="4">
    <source>
        <dbReference type="Proteomes" id="UP000025229"/>
    </source>
</evidence>
<proteinExistence type="predicted"/>
<keyword evidence="1" id="KW-0812">Transmembrane</keyword>
<feature type="transmembrane region" description="Helical" evidence="1">
    <location>
        <begin position="76"/>
        <end position="97"/>
    </location>
</feature>
<protein>
    <submittedName>
        <fullName evidence="2">Uncharacterized protein</fullName>
    </submittedName>
</protein>
<feature type="transmembrane region" description="Helical" evidence="1">
    <location>
        <begin position="44"/>
        <end position="64"/>
    </location>
</feature>
<accession>A0A023X1N4</accession>
<dbReference type="KEGG" id="rrd:RradSPS_0803"/>
<dbReference type="Proteomes" id="UP001281130">
    <property type="component" value="Unassembled WGS sequence"/>
</dbReference>
<keyword evidence="4" id="KW-1185">Reference proteome</keyword>
<dbReference type="RefSeq" id="WP_038680872.1">
    <property type="nucleotide sequence ID" value="NZ_CP007514.1"/>
</dbReference>